<proteinExistence type="predicted"/>
<reference evidence="2 4" key="1">
    <citation type="journal article" date="2017" name="Environ. Sci. Technol.">
        <title>Organohalide Respiration with Chlorinated Ethenes under Low pH Conditions.</title>
        <authorList>
            <person name="Yang Y."/>
            <person name="Capiro N.L."/>
            <person name="Marcet T.F."/>
            <person name="Yan J."/>
            <person name="Pennell K.D."/>
            <person name="Loffler F.E."/>
        </authorList>
    </citation>
    <scope>NUCLEOTIDE SEQUENCE [LARGE SCALE GENOMIC DNA]</scope>
    <source>
        <strain evidence="2 4">ACSDCE</strain>
    </source>
</reference>
<dbReference type="KEGG" id="sulj:SJPD1_1123"/>
<dbReference type="EC" id="3.-.-.-" evidence="1"/>
<accession>A0A290HCT7</accession>
<evidence type="ECO:0000313" key="4">
    <source>
        <dbReference type="Proteomes" id="UP000502831"/>
    </source>
</evidence>
<reference evidence="2" key="5">
    <citation type="submission" date="2020-08" db="EMBL/GenBank/DDBJ databases">
        <authorList>
            <person name="Yang Y."/>
            <person name="Huo L."/>
            <person name="Yan J."/>
        </authorList>
    </citation>
    <scope>NUCLEOTIDE SEQUENCE</scope>
    <source>
        <strain evidence="2">ACSDCE</strain>
    </source>
</reference>
<dbReference type="GO" id="GO:0016787">
    <property type="term" value="F:hydrolase activity"/>
    <property type="evidence" value="ECO:0007669"/>
    <property type="project" value="UniProtKB-KW"/>
</dbReference>
<dbReference type="InterPro" id="IPR010662">
    <property type="entry name" value="RBBP9/YdeN"/>
</dbReference>
<protein>
    <submittedName>
        <fullName evidence="2">Alpha/beta hydrolase</fullName>
    </submittedName>
    <submittedName>
        <fullName evidence="1">Serine hydrolase family protein</fullName>
        <ecNumber evidence="1">3.-.-.-</ecNumber>
    </submittedName>
</protein>
<reference evidence="1" key="4">
    <citation type="journal article" date="2020" name="MicrobiologyOpen">
        <title>Tetrachloroethene respiration in Sulfurospirillum species is regulated by a two-component system as unraveled by comparative genomics, transcriptomics, and regulator binding studies.</title>
        <authorList>
            <person name="Esken J."/>
            <person name="Goris T."/>
            <person name="Gadkari J."/>
            <person name="Bischler T."/>
            <person name="Forstner K.U."/>
            <person name="Sharma C.M."/>
            <person name="Diekert G."/>
            <person name="Schubert T."/>
        </authorList>
    </citation>
    <scope>NUCLEOTIDE SEQUENCE</scope>
    <source>
        <strain evidence="1">JPD-1</strain>
    </source>
</reference>
<accession>A0A6G9VUL6</accession>
<keyword evidence="1" id="KW-0378">Hydrolase</keyword>
<sequence>MATSVLILPGYQGSGETHWQTHWEKNHPDFKRIEQNDWDHPVCDEWVKNVEIAVKNAGKDVIIVSHSIGCLVVAHWASMAHHSPIKGALIVAPPDPKEPTFPTIAEGFEHTPLQPFPFPSIIVASSNDPYASLTYSKQMADAWGSSLVNVGEKGHINTASNLGLWKEGLTFLEQLRRA</sequence>
<dbReference type="EMBL" id="CP023275">
    <property type="protein sequence ID" value="ATB69235.1"/>
    <property type="molecule type" value="Genomic_DNA"/>
</dbReference>
<evidence type="ECO:0000313" key="1">
    <source>
        <dbReference type="EMBL" id="ATB69235.1"/>
    </source>
</evidence>
<dbReference type="Proteomes" id="UP000217349">
    <property type="component" value="Chromosome"/>
</dbReference>
<dbReference type="OrthoDB" id="9804993at2"/>
<evidence type="ECO:0000313" key="2">
    <source>
        <dbReference type="EMBL" id="QIR76884.1"/>
    </source>
</evidence>
<name>A0A290HCT7_9BACT</name>
<dbReference type="Gene3D" id="3.40.50.1820">
    <property type="entry name" value="alpha/beta hydrolase"/>
    <property type="match status" value="1"/>
</dbReference>
<dbReference type="AlphaFoldDB" id="A0A290HCT7"/>
<dbReference type="InterPro" id="IPR029058">
    <property type="entry name" value="AB_hydrolase_fold"/>
</dbReference>
<dbReference type="Pfam" id="PF06821">
    <property type="entry name" value="Ser_hydrolase"/>
    <property type="match status" value="1"/>
</dbReference>
<reference evidence="1" key="3">
    <citation type="submission" date="2017-09" db="EMBL/GenBank/DDBJ databases">
        <authorList>
            <person name="Goris T."/>
        </authorList>
    </citation>
    <scope>NUCLEOTIDE SEQUENCE</scope>
    <source>
        <strain evidence="1">JPD-1</strain>
    </source>
</reference>
<evidence type="ECO:0000313" key="3">
    <source>
        <dbReference type="Proteomes" id="UP000217349"/>
    </source>
</evidence>
<organism evidence="1 3">
    <name type="scientific">Sulfurospirillum diekertiae</name>
    <dbReference type="NCBI Taxonomy" id="1854492"/>
    <lineage>
        <taxon>Bacteria</taxon>
        <taxon>Pseudomonadati</taxon>
        <taxon>Campylobacterota</taxon>
        <taxon>Epsilonproteobacteria</taxon>
        <taxon>Campylobacterales</taxon>
        <taxon>Sulfurospirillaceae</taxon>
        <taxon>Sulfurospirillum</taxon>
    </lineage>
</organism>
<dbReference type="RefSeq" id="WP_096046335.1">
    <property type="nucleotide sequence ID" value="NZ_CP023275.1"/>
</dbReference>
<gene>
    <name evidence="2" type="ORF">FA584_12025</name>
    <name evidence="1" type="ORF">SJPD1_1123</name>
</gene>
<dbReference type="Proteomes" id="UP000502831">
    <property type="component" value="Chromosome"/>
</dbReference>
<reference evidence="3" key="2">
    <citation type="submission" date="2017-09" db="EMBL/GenBank/DDBJ databases">
        <title>The complete genome of Sulfurospirillum sp. JPD-1.</title>
        <authorList>
            <person name="Goris T."/>
        </authorList>
    </citation>
    <scope>NUCLEOTIDE SEQUENCE [LARGE SCALE GENOMIC DNA]</scope>
    <source>
        <strain evidence="3">JPD-1</strain>
    </source>
</reference>
<dbReference type="EMBL" id="CP039734">
    <property type="protein sequence ID" value="QIR76884.1"/>
    <property type="molecule type" value="Genomic_DNA"/>
</dbReference>
<dbReference type="SUPFAM" id="SSF53474">
    <property type="entry name" value="alpha/beta-Hydrolases"/>
    <property type="match status" value="1"/>
</dbReference>